<dbReference type="Gene3D" id="3.30.70.20">
    <property type="match status" value="1"/>
</dbReference>
<evidence type="ECO:0000256" key="8">
    <source>
        <dbReference type="ARBA" id="ARBA00023004"/>
    </source>
</evidence>
<keyword evidence="9 12" id="KW-0411">Iron-sulfur</keyword>
<dbReference type="PANTHER" id="PTHR43105:SF13">
    <property type="entry name" value="NADH-UBIQUINONE OXIDOREDUCTASE 75 KDA SUBUNIT, MITOCHONDRIAL"/>
    <property type="match status" value="1"/>
</dbReference>
<dbReference type="InterPro" id="IPR036010">
    <property type="entry name" value="2Fe-2S_ferredoxin-like_sf"/>
</dbReference>
<dbReference type="PROSITE" id="PS00643">
    <property type="entry name" value="COMPLEX1_75K_3"/>
    <property type="match status" value="1"/>
</dbReference>
<dbReference type="InterPro" id="IPR006656">
    <property type="entry name" value="Mopterin_OxRdtase"/>
</dbReference>
<comment type="similarity">
    <text evidence="2 12">Belongs to the complex I 75 kDa subunit family.</text>
</comment>
<dbReference type="SUPFAM" id="SSF54862">
    <property type="entry name" value="4Fe-4S ferredoxins"/>
    <property type="match status" value="1"/>
</dbReference>
<dbReference type="SUPFAM" id="SSF50692">
    <property type="entry name" value="ADC-like"/>
    <property type="match status" value="1"/>
</dbReference>
<keyword evidence="16" id="KW-0560">Oxidoreductase</keyword>
<proteinExistence type="inferred from homology"/>
<evidence type="ECO:0000313" key="17">
    <source>
        <dbReference type="Proteomes" id="UP000635316"/>
    </source>
</evidence>
<dbReference type="PROSITE" id="PS51839">
    <property type="entry name" value="4FE4S_HC3"/>
    <property type="match status" value="1"/>
</dbReference>
<dbReference type="Pfam" id="PF10588">
    <property type="entry name" value="NADH-G_4Fe-4S_3"/>
    <property type="match status" value="1"/>
</dbReference>
<keyword evidence="8 12" id="KW-0408">Iron</keyword>
<dbReference type="PROSITE" id="PS00641">
    <property type="entry name" value="COMPLEX1_75K_1"/>
    <property type="match status" value="1"/>
</dbReference>
<dbReference type="NCBIfam" id="TIGR01973">
    <property type="entry name" value="NuoG"/>
    <property type="match status" value="1"/>
</dbReference>
<dbReference type="Pfam" id="PF22117">
    <property type="entry name" value="Fer4_Nqo3"/>
    <property type="match status" value="1"/>
</dbReference>
<evidence type="ECO:0000259" key="14">
    <source>
        <dbReference type="PROSITE" id="PS51669"/>
    </source>
</evidence>
<dbReference type="GO" id="GO:0016491">
    <property type="term" value="F:oxidoreductase activity"/>
    <property type="evidence" value="ECO:0007669"/>
    <property type="project" value="UniProtKB-KW"/>
</dbReference>
<dbReference type="InterPro" id="IPR050123">
    <property type="entry name" value="Prok_molybdopt-oxidoreductase"/>
</dbReference>
<dbReference type="InterPro" id="IPR000283">
    <property type="entry name" value="NADH_UbQ_OxRdtase_75kDa_su_CS"/>
</dbReference>
<dbReference type="CDD" id="cd02772">
    <property type="entry name" value="MopB_NDH-1_NuoG2"/>
    <property type="match status" value="1"/>
</dbReference>
<dbReference type="Pfam" id="PF00384">
    <property type="entry name" value="Molybdopterin"/>
    <property type="match status" value="1"/>
</dbReference>
<evidence type="ECO:0000256" key="7">
    <source>
        <dbReference type="ARBA" id="ARBA00022967"/>
    </source>
</evidence>
<keyword evidence="7 12" id="KW-1278">Translocase</keyword>
<dbReference type="CDD" id="cd00207">
    <property type="entry name" value="fer2"/>
    <property type="match status" value="1"/>
</dbReference>
<name>A0ABS1EAQ0_9BURK</name>
<keyword evidence="5 12" id="KW-0874">Quinone</keyword>
<accession>A0ABS1EAQ0</accession>
<dbReference type="PANTHER" id="PTHR43105">
    <property type="entry name" value="RESPIRATORY NITRATE REDUCTASE"/>
    <property type="match status" value="1"/>
</dbReference>
<feature type="domain" description="4Fe-4S Mo/W bis-MGD-type" evidence="14">
    <location>
        <begin position="216"/>
        <end position="272"/>
    </location>
</feature>
<evidence type="ECO:0000256" key="3">
    <source>
        <dbReference type="ARBA" id="ARBA00022485"/>
    </source>
</evidence>
<dbReference type="SUPFAM" id="SSF53706">
    <property type="entry name" value="Formate dehydrogenase/DMSO reductase, domains 1-3"/>
    <property type="match status" value="1"/>
</dbReference>
<dbReference type="SUPFAM" id="SSF54292">
    <property type="entry name" value="2Fe-2S ferredoxin-like"/>
    <property type="match status" value="1"/>
</dbReference>
<keyword evidence="10 12" id="KW-0520">NAD</keyword>
<evidence type="ECO:0000256" key="5">
    <source>
        <dbReference type="ARBA" id="ARBA00022719"/>
    </source>
</evidence>
<dbReference type="Pfam" id="PF22151">
    <property type="entry name" value="Fer4_NDSU1"/>
    <property type="match status" value="1"/>
</dbReference>
<dbReference type="Pfam" id="PF13510">
    <property type="entry name" value="Fer2_4"/>
    <property type="match status" value="1"/>
</dbReference>
<gene>
    <name evidence="16" type="ORF">JHL22_06800</name>
</gene>
<comment type="caution">
    <text evidence="16">The sequence shown here is derived from an EMBL/GenBank/DDBJ whole genome shotgun (WGS) entry which is preliminary data.</text>
</comment>
<evidence type="ECO:0000259" key="15">
    <source>
        <dbReference type="PROSITE" id="PS51839"/>
    </source>
</evidence>
<evidence type="ECO:0000313" key="16">
    <source>
        <dbReference type="EMBL" id="MBK1780919.1"/>
    </source>
</evidence>
<evidence type="ECO:0000256" key="12">
    <source>
        <dbReference type="RuleBase" id="RU003525"/>
    </source>
</evidence>
<evidence type="ECO:0000256" key="9">
    <source>
        <dbReference type="ARBA" id="ARBA00023014"/>
    </source>
</evidence>
<keyword evidence="4 12" id="KW-0001">2Fe-2S</keyword>
<dbReference type="Gene3D" id="3.40.50.740">
    <property type="match status" value="2"/>
</dbReference>
<dbReference type="PROSITE" id="PS00642">
    <property type="entry name" value="COMPLEX1_75K_2"/>
    <property type="match status" value="1"/>
</dbReference>
<evidence type="ECO:0000256" key="10">
    <source>
        <dbReference type="ARBA" id="ARBA00023027"/>
    </source>
</evidence>
<dbReference type="Pfam" id="PF01568">
    <property type="entry name" value="Molydop_binding"/>
    <property type="match status" value="1"/>
</dbReference>
<evidence type="ECO:0000256" key="6">
    <source>
        <dbReference type="ARBA" id="ARBA00022723"/>
    </source>
</evidence>
<dbReference type="PROSITE" id="PS51085">
    <property type="entry name" value="2FE2S_FER_2"/>
    <property type="match status" value="1"/>
</dbReference>
<evidence type="ECO:0000256" key="11">
    <source>
        <dbReference type="ARBA" id="ARBA00047712"/>
    </source>
</evidence>
<feature type="domain" description="4Fe-4S His(Cys)3-ligated-type" evidence="15">
    <location>
        <begin position="78"/>
        <end position="117"/>
    </location>
</feature>
<dbReference type="InterPro" id="IPR006963">
    <property type="entry name" value="Mopterin_OxRdtase_4Fe-4S_dom"/>
</dbReference>
<dbReference type="SMART" id="SM00929">
    <property type="entry name" value="NADH-G_4Fe-4S_3"/>
    <property type="match status" value="1"/>
</dbReference>
<comment type="cofactor">
    <cofactor evidence="12">
        <name>[2Fe-2S] cluster</name>
        <dbReference type="ChEBI" id="CHEBI:190135"/>
    </cofactor>
    <text evidence="12">Binds 1 [2Fe-2S] cluster per subunit.</text>
</comment>
<sequence>MVELTIDGKPVSVPEGSMVMHAAQELGVYVPHFCYHKKLSIAASCRMCLVEVEKAPKALPACATPVTQGMIVHTCSAKAVAAQKAVMEFLLINHPLDCPICDQGGECQLQDLSVGYGESASRYKEEKRVVFHKDVGPLISAEEMTRCIHCTRCIRFGQEVGGIMELGMVGRGEHAEITTFVGHSIDSELSGNMIDVCPVGALTSKPFRYTARTWELARRRSVSPHDSVGSNLVVQVKGEQVMRVVPFENEDVNECWITDKDRWSYEGLNSEDRLQTPMIKGDDNVWREASWNDALTAAAQALGRINETQGIGQIGALATEYSTVEELALLGRLVRGLGSEHIDFRLRQNDAGFEAALNGVPWLGMPITELNNLDRVLVVGSTLRKDHPLFAQRLRQAAKHGTQIVLIDSFGDNPLFPVAARITVAPSQLAATLAQVGRALVAQKEGTQADGTDPVQKAAAILASGSNSAVLLGNTAVSAPDASNIAAYAQAVANGINGKLGFLTAGANTVGGYLAGAVAKENGMNLPKMLQNPLKAFIVLHAEPKLDCDNGVQAQEMLTNAFSIALTPFKSAAQDWARIMLPVAPFTETSGTFVNAEGRAQSFKGVVAGKGQSRPGWKVLRVLGNILKLSDFEDETSETIRDAVLQNGYVARLGNKVVTDPQVPAVAPVGLERVADVPVYRTDAMVRRAESLQLSPASVIPRVRMNAQTMTSLELANGIQVKVKSASGEVILELEQDDTLANNTVRISHAFEQTAALGSAFAQLTVERV</sequence>
<evidence type="ECO:0000256" key="1">
    <source>
        <dbReference type="ARBA" id="ARBA00001966"/>
    </source>
</evidence>
<dbReference type="EC" id="7.1.1.-" evidence="12"/>
<dbReference type="InterPro" id="IPR010228">
    <property type="entry name" value="NADH_UbQ_OxRdtase_Gsu"/>
</dbReference>
<keyword evidence="17" id="KW-1185">Reference proteome</keyword>
<feature type="domain" description="2Fe-2S ferredoxin-type" evidence="13">
    <location>
        <begin position="1"/>
        <end position="78"/>
    </location>
</feature>
<evidence type="ECO:0000259" key="13">
    <source>
        <dbReference type="PROSITE" id="PS51085"/>
    </source>
</evidence>
<dbReference type="InterPro" id="IPR006657">
    <property type="entry name" value="MoPterin_dinucl-bd_dom"/>
</dbReference>
<evidence type="ECO:0000256" key="4">
    <source>
        <dbReference type="ARBA" id="ARBA00022714"/>
    </source>
</evidence>
<evidence type="ECO:0000256" key="2">
    <source>
        <dbReference type="ARBA" id="ARBA00005404"/>
    </source>
</evidence>
<keyword evidence="3 12" id="KW-0004">4Fe-4S</keyword>
<keyword evidence="6 12" id="KW-0479">Metal-binding</keyword>
<dbReference type="Gene3D" id="3.40.228.10">
    <property type="entry name" value="Dimethylsulfoxide Reductase, domain 2"/>
    <property type="match status" value="1"/>
</dbReference>
<dbReference type="RefSeq" id="WP_200235289.1">
    <property type="nucleotide sequence ID" value="NZ_JAENGP010000006.1"/>
</dbReference>
<organism evidence="16 17">
    <name type="scientific">Advenella mandrilli</name>
    <dbReference type="NCBI Taxonomy" id="2800330"/>
    <lineage>
        <taxon>Bacteria</taxon>
        <taxon>Pseudomonadati</taxon>
        <taxon>Pseudomonadota</taxon>
        <taxon>Betaproteobacteria</taxon>
        <taxon>Burkholderiales</taxon>
        <taxon>Alcaligenaceae</taxon>
    </lineage>
</organism>
<comment type="catalytic activity">
    <reaction evidence="11 12">
        <text>a quinone + NADH + 5 H(+)(in) = a quinol + NAD(+) + 4 H(+)(out)</text>
        <dbReference type="Rhea" id="RHEA:57888"/>
        <dbReference type="ChEBI" id="CHEBI:15378"/>
        <dbReference type="ChEBI" id="CHEBI:24646"/>
        <dbReference type="ChEBI" id="CHEBI:57540"/>
        <dbReference type="ChEBI" id="CHEBI:57945"/>
        <dbReference type="ChEBI" id="CHEBI:132124"/>
    </reaction>
</comment>
<comment type="cofactor">
    <cofactor evidence="1 12">
        <name>[4Fe-4S] cluster</name>
        <dbReference type="ChEBI" id="CHEBI:49883"/>
    </cofactor>
</comment>
<dbReference type="InterPro" id="IPR054351">
    <property type="entry name" value="NADH_UbQ_OxRdtase_ferredoxin"/>
</dbReference>
<dbReference type="InterPro" id="IPR019574">
    <property type="entry name" value="NADH_UbQ_OxRdtase_Gsu_4Fe4S-bd"/>
</dbReference>
<reference evidence="16 17" key="1">
    <citation type="submission" date="2020-12" db="EMBL/GenBank/DDBJ databases">
        <authorList>
            <person name="Lu T."/>
            <person name="Wang Q."/>
            <person name="Han X."/>
        </authorList>
    </citation>
    <scope>NUCLEOTIDE SEQUENCE [LARGE SCALE GENOMIC DNA]</scope>
    <source>
        <strain evidence="16 17">WQ 585</strain>
    </source>
</reference>
<dbReference type="PROSITE" id="PS51669">
    <property type="entry name" value="4FE4S_MOW_BIS_MGD"/>
    <property type="match status" value="1"/>
</dbReference>
<dbReference type="Proteomes" id="UP000635316">
    <property type="component" value="Unassembled WGS sequence"/>
</dbReference>
<comment type="function">
    <text evidence="12">NDH-1 shuttles electrons from NADH, via FMN and iron-sulfur (Fe-S) centers, to quinones in the respiratory chain. Couples the redox reaction to proton translocation (for every two electrons transferred, four hydrogen ions are translocated across the cytoplasmic membrane), and thus conserves the redox energy in a proton gradient.</text>
</comment>
<dbReference type="InterPro" id="IPR001041">
    <property type="entry name" value="2Fe-2S_ferredoxin-type"/>
</dbReference>
<dbReference type="EMBL" id="JAENGP010000006">
    <property type="protein sequence ID" value="MBK1780919.1"/>
    <property type="molecule type" value="Genomic_DNA"/>
</dbReference>
<protein>
    <recommendedName>
        <fullName evidence="12">NADH-quinone oxidoreductase</fullName>
        <ecNumber evidence="12">7.1.1.-</ecNumber>
    </recommendedName>
</protein>
<dbReference type="InterPro" id="IPR009010">
    <property type="entry name" value="Asp_de-COase-like_dom_sf"/>
</dbReference>
<dbReference type="Gene3D" id="3.10.20.740">
    <property type="match status" value="1"/>
</dbReference>